<accession>A0A411MJ32</accession>
<dbReference type="EMBL" id="CP035952">
    <property type="protein sequence ID" value="QBF26798.1"/>
    <property type="molecule type" value="Genomic_DNA"/>
</dbReference>
<protein>
    <submittedName>
        <fullName evidence="2">Uncharacterized protein</fullName>
    </submittedName>
</protein>
<evidence type="ECO:0000256" key="1">
    <source>
        <dbReference type="SAM" id="MobiDB-lite"/>
    </source>
</evidence>
<proteinExistence type="predicted"/>
<dbReference type="OrthoDB" id="6966255at2"/>
<keyword evidence="3" id="KW-1185">Reference proteome</keyword>
<name>A0A411MJ32_9PSED</name>
<reference evidence="2 3" key="1">
    <citation type="submission" date="2019-02" db="EMBL/GenBank/DDBJ databases">
        <title>Complete genome sequence of Pseudomonas sp. SNU WT1 isolated from rainbow trout.</title>
        <authorList>
            <person name="Oh W.T."/>
            <person name="Park S.C."/>
        </authorList>
    </citation>
    <scope>NUCLEOTIDE SEQUENCE [LARGE SCALE GENOMIC DNA]</scope>
    <source>
        <strain evidence="2 3">SNU WT1</strain>
    </source>
</reference>
<feature type="compositionally biased region" description="Basic and acidic residues" evidence="1">
    <location>
        <begin position="1"/>
        <end position="12"/>
    </location>
</feature>
<evidence type="ECO:0000313" key="3">
    <source>
        <dbReference type="Proteomes" id="UP000291130"/>
    </source>
</evidence>
<feature type="compositionally biased region" description="Basic and acidic residues" evidence="1">
    <location>
        <begin position="36"/>
        <end position="59"/>
    </location>
</feature>
<sequence length="71" mass="8367">MNQPRPEDDPLWKDPLNNPQREHDPVSDPNVPNEPQRSERPQDIERVPDDPQLDDRLPEPDQPTPLSDERR</sequence>
<dbReference type="Proteomes" id="UP000291130">
    <property type="component" value="Chromosome"/>
</dbReference>
<evidence type="ECO:0000313" key="2">
    <source>
        <dbReference type="EMBL" id="QBF26798.1"/>
    </source>
</evidence>
<feature type="region of interest" description="Disordered" evidence="1">
    <location>
        <begin position="1"/>
        <end position="71"/>
    </location>
</feature>
<gene>
    <name evidence="2" type="ORF">EXN22_14265</name>
</gene>
<dbReference type="KEGG" id="ptk:EXN22_14265"/>
<organism evidence="2 3">
    <name type="scientific">Pseudomonas tructae</name>
    <dbReference type="NCBI Taxonomy" id="2518644"/>
    <lineage>
        <taxon>Bacteria</taxon>
        <taxon>Pseudomonadati</taxon>
        <taxon>Pseudomonadota</taxon>
        <taxon>Gammaproteobacteria</taxon>
        <taxon>Pseudomonadales</taxon>
        <taxon>Pseudomonadaceae</taxon>
        <taxon>Pseudomonas</taxon>
    </lineage>
</organism>
<dbReference type="AlphaFoldDB" id="A0A411MJ32"/>
<dbReference type="RefSeq" id="WP_130264665.1">
    <property type="nucleotide sequence ID" value="NZ_CP035952.1"/>
</dbReference>